<proteinExistence type="predicted"/>
<evidence type="ECO:0000313" key="2">
    <source>
        <dbReference type="EMBL" id="MCS0582929.1"/>
    </source>
</evidence>
<dbReference type="EC" id="3.4.-.-" evidence="2"/>
<reference evidence="2 3" key="1">
    <citation type="submission" date="2022-08" db="EMBL/GenBank/DDBJ databases">
        <title>Reclassification of Massilia species as members of the genera Telluria, Duganella, Pseudoduganella, Mokoshia gen. nov. and Zemynaea gen. nov. using orthogonal and non-orthogonal genome-based approaches.</title>
        <authorList>
            <person name="Bowman J.P."/>
        </authorList>
    </citation>
    <scope>NUCLEOTIDE SEQUENCE [LARGE SCALE GENOMIC DNA]</scope>
    <source>
        <strain evidence="2 3">JCM 31316</strain>
    </source>
</reference>
<dbReference type="EMBL" id="JANUGW010000010">
    <property type="protein sequence ID" value="MCS0582929.1"/>
    <property type="molecule type" value="Genomic_DNA"/>
</dbReference>
<evidence type="ECO:0000259" key="1">
    <source>
        <dbReference type="Pfam" id="PF02517"/>
    </source>
</evidence>
<name>A0ABT1ZSR9_9BURK</name>
<keyword evidence="3" id="KW-1185">Reference proteome</keyword>
<dbReference type="NCBIfam" id="NF033192">
    <property type="entry name" value="JDVT-CAAX"/>
    <property type="match status" value="1"/>
</dbReference>
<dbReference type="GO" id="GO:0008233">
    <property type="term" value="F:peptidase activity"/>
    <property type="evidence" value="ECO:0007669"/>
    <property type="project" value="UniProtKB-KW"/>
</dbReference>
<keyword evidence="2" id="KW-0645">Protease</keyword>
<evidence type="ECO:0000313" key="3">
    <source>
        <dbReference type="Proteomes" id="UP001204151"/>
    </source>
</evidence>
<organism evidence="2 3">
    <name type="scientific">Massilia pinisoli</name>
    <dbReference type="NCBI Taxonomy" id="1772194"/>
    <lineage>
        <taxon>Bacteria</taxon>
        <taxon>Pseudomonadati</taxon>
        <taxon>Pseudomonadota</taxon>
        <taxon>Betaproteobacteria</taxon>
        <taxon>Burkholderiales</taxon>
        <taxon>Oxalobacteraceae</taxon>
        <taxon>Telluria group</taxon>
        <taxon>Massilia</taxon>
    </lineage>
</organism>
<dbReference type="GO" id="GO:0006508">
    <property type="term" value="P:proteolysis"/>
    <property type="evidence" value="ECO:0007669"/>
    <property type="project" value="UniProtKB-KW"/>
</dbReference>
<dbReference type="RefSeq" id="WP_258817523.1">
    <property type="nucleotide sequence ID" value="NZ_JANUGW010000010.1"/>
</dbReference>
<protein>
    <submittedName>
        <fullName evidence="2">JDVT-CTERM system glutamic-type intramembrane protease</fullName>
        <ecNumber evidence="2">3.4.-.-</ecNumber>
    </submittedName>
</protein>
<accession>A0ABT1ZSR9</accession>
<dbReference type="Pfam" id="PF02517">
    <property type="entry name" value="Rce1-like"/>
    <property type="match status" value="1"/>
</dbReference>
<gene>
    <name evidence="2" type="primary">mrtJ</name>
    <name evidence="2" type="ORF">NX784_15165</name>
</gene>
<keyword evidence="2" id="KW-0378">Hydrolase</keyword>
<dbReference type="Proteomes" id="UP001204151">
    <property type="component" value="Unassembled WGS sequence"/>
</dbReference>
<feature type="domain" description="CAAX prenyl protease 2/Lysostaphin resistance protein A-like" evidence="1">
    <location>
        <begin position="25"/>
        <end position="116"/>
    </location>
</feature>
<sequence length="123" mass="12988">MSLTPSIALLSSQLVCRGQVVAPDAAALVRLLLLAPVLEEWVVRAGLQEWLIRCTDGRARAAPVALSAAAFALLHAGSGWRAVLSVLAPGLVLALLYQHRRDWRLCALAHCGMNALALGGCVL</sequence>
<dbReference type="InterPro" id="IPR003675">
    <property type="entry name" value="Rce1/LyrA-like_dom"/>
</dbReference>
<comment type="caution">
    <text evidence="2">The sequence shown here is derived from an EMBL/GenBank/DDBJ whole genome shotgun (WGS) entry which is preliminary data.</text>
</comment>